<gene>
    <name evidence="2" type="ORF">GMARGA_LOCUS28740</name>
</gene>
<protein>
    <submittedName>
        <fullName evidence="2">11265_t:CDS:1</fullName>
    </submittedName>
</protein>
<evidence type="ECO:0000256" key="1">
    <source>
        <dbReference type="SAM" id="MobiDB-lite"/>
    </source>
</evidence>
<feature type="region of interest" description="Disordered" evidence="1">
    <location>
        <begin position="1"/>
        <end position="34"/>
    </location>
</feature>
<proteinExistence type="predicted"/>
<comment type="caution">
    <text evidence="2">The sequence shown here is derived from an EMBL/GenBank/DDBJ whole genome shotgun (WGS) entry which is preliminary data.</text>
</comment>
<name>A0ABN7WBU5_GIGMA</name>
<sequence length="286" mass="33322">INNLPECSKKKGREEDDETQQIKENHKTKDNKAIPARYEISDLERRFDEKYEKMKDRHKWKLNSTDDPIIQDIFFLQEVRKIAETNIKEETDLSSKLYNNLAKFCNKGNIETIRNIMKEINNREYNFEVEPLGILFTAYYIHINIPLIAISIRVSHPSSLASSDQKNLNHILDTRKKMAGKSYEGQGATKWLYEAGLKLPKIMHNMFKMETVGYIHGLVLMIMTLDFPAGYVTRLNKSELYQIPEDIKSFNNAIELIKAVWKSKMRVVNTMALLNNDSTEKDDIVD</sequence>
<evidence type="ECO:0000313" key="3">
    <source>
        <dbReference type="Proteomes" id="UP000789901"/>
    </source>
</evidence>
<accession>A0ABN7WBU5</accession>
<evidence type="ECO:0000313" key="2">
    <source>
        <dbReference type="EMBL" id="CAG8825050.1"/>
    </source>
</evidence>
<reference evidence="2 3" key="1">
    <citation type="submission" date="2021-06" db="EMBL/GenBank/DDBJ databases">
        <authorList>
            <person name="Kallberg Y."/>
            <person name="Tangrot J."/>
            <person name="Rosling A."/>
        </authorList>
    </citation>
    <scope>NUCLEOTIDE SEQUENCE [LARGE SCALE GENOMIC DNA]</scope>
    <source>
        <strain evidence="2 3">120-4 pot B 10/14</strain>
    </source>
</reference>
<feature type="non-terminal residue" evidence="2">
    <location>
        <position position="286"/>
    </location>
</feature>
<feature type="compositionally biased region" description="Basic and acidic residues" evidence="1">
    <location>
        <begin position="7"/>
        <end position="32"/>
    </location>
</feature>
<keyword evidence="3" id="KW-1185">Reference proteome</keyword>
<dbReference type="Proteomes" id="UP000789901">
    <property type="component" value="Unassembled WGS sequence"/>
</dbReference>
<dbReference type="EMBL" id="CAJVQB010037272">
    <property type="protein sequence ID" value="CAG8825050.1"/>
    <property type="molecule type" value="Genomic_DNA"/>
</dbReference>
<organism evidence="2 3">
    <name type="scientific">Gigaspora margarita</name>
    <dbReference type="NCBI Taxonomy" id="4874"/>
    <lineage>
        <taxon>Eukaryota</taxon>
        <taxon>Fungi</taxon>
        <taxon>Fungi incertae sedis</taxon>
        <taxon>Mucoromycota</taxon>
        <taxon>Glomeromycotina</taxon>
        <taxon>Glomeromycetes</taxon>
        <taxon>Diversisporales</taxon>
        <taxon>Gigasporaceae</taxon>
        <taxon>Gigaspora</taxon>
    </lineage>
</organism>
<feature type="non-terminal residue" evidence="2">
    <location>
        <position position="1"/>
    </location>
</feature>